<reference evidence="3" key="1">
    <citation type="submission" date="2025-08" db="UniProtKB">
        <authorList>
            <consortium name="RefSeq"/>
        </authorList>
    </citation>
    <scope>IDENTIFICATION</scope>
    <source>
        <tissue evidence="3">Muscle</tissue>
    </source>
</reference>
<evidence type="ECO:0000313" key="2">
    <source>
        <dbReference type="Proteomes" id="UP000694941"/>
    </source>
</evidence>
<dbReference type="SMART" id="SM00494">
    <property type="entry name" value="ChtBD2"/>
    <property type="match status" value="1"/>
</dbReference>
<dbReference type="Gene3D" id="2.170.140.10">
    <property type="entry name" value="Chitin binding domain"/>
    <property type="match status" value="1"/>
</dbReference>
<feature type="domain" description="Chitin-binding type-2" evidence="1">
    <location>
        <begin position="14"/>
        <end position="74"/>
    </location>
</feature>
<dbReference type="InterPro" id="IPR036508">
    <property type="entry name" value="Chitin-bd_dom_sf"/>
</dbReference>
<dbReference type="PANTHER" id="PTHR22933:SF44">
    <property type="entry name" value="RE15157P"/>
    <property type="match status" value="1"/>
</dbReference>
<sequence>HGEYPKLNAIPATNFTCFTKLPGYYADPHPKAGCQVYHMCNMKGRKYSYLCPNHTLFNQVQLICDHWYNVDCTLAEANYKVNDNLFAEGKVKFETERPKPPSSFPVKLNANRTSVPYGRTPGLSIRKHKTPFHIPADGSRGRSQIVFQNGPYPKRVRVHDSHRKCAGCMTFFIRDGAQCTPCVWPR</sequence>
<dbReference type="RefSeq" id="XP_022255347.1">
    <property type="nucleotide sequence ID" value="XM_022399639.1"/>
</dbReference>
<feature type="non-terminal residue" evidence="3">
    <location>
        <position position="1"/>
    </location>
</feature>
<dbReference type="SUPFAM" id="SSF57625">
    <property type="entry name" value="Invertebrate chitin-binding proteins"/>
    <property type="match status" value="1"/>
</dbReference>
<dbReference type="Pfam" id="PF01607">
    <property type="entry name" value="CBM_14"/>
    <property type="match status" value="1"/>
</dbReference>
<gene>
    <name evidence="3" type="primary">LOC111088749</name>
</gene>
<dbReference type="InterPro" id="IPR052976">
    <property type="entry name" value="Scoloptoxin-like"/>
</dbReference>
<dbReference type="PROSITE" id="PS50940">
    <property type="entry name" value="CHIT_BIND_II"/>
    <property type="match status" value="1"/>
</dbReference>
<dbReference type="InterPro" id="IPR002557">
    <property type="entry name" value="Chitin-bd_dom"/>
</dbReference>
<organism evidence="2 3">
    <name type="scientific">Limulus polyphemus</name>
    <name type="common">Atlantic horseshoe crab</name>
    <dbReference type="NCBI Taxonomy" id="6850"/>
    <lineage>
        <taxon>Eukaryota</taxon>
        <taxon>Metazoa</taxon>
        <taxon>Ecdysozoa</taxon>
        <taxon>Arthropoda</taxon>
        <taxon>Chelicerata</taxon>
        <taxon>Merostomata</taxon>
        <taxon>Xiphosura</taxon>
        <taxon>Limulidae</taxon>
        <taxon>Limulus</taxon>
    </lineage>
</organism>
<proteinExistence type="predicted"/>
<evidence type="ECO:0000313" key="3">
    <source>
        <dbReference type="RefSeq" id="XP_022255347.1"/>
    </source>
</evidence>
<keyword evidence="2" id="KW-1185">Reference proteome</keyword>
<evidence type="ECO:0000259" key="1">
    <source>
        <dbReference type="PROSITE" id="PS50940"/>
    </source>
</evidence>
<protein>
    <submittedName>
        <fullName evidence="3">Uncharacterized protein LOC111088749</fullName>
    </submittedName>
</protein>
<dbReference type="Proteomes" id="UP000694941">
    <property type="component" value="Unplaced"/>
</dbReference>
<accession>A0ABM1THJ1</accession>
<name>A0ABM1THJ1_LIMPO</name>
<dbReference type="PANTHER" id="PTHR22933">
    <property type="entry name" value="FI18007P1-RELATED"/>
    <property type="match status" value="1"/>
</dbReference>
<dbReference type="GeneID" id="111088749"/>